<feature type="transmembrane region" description="Helical" evidence="7">
    <location>
        <begin position="100"/>
        <end position="123"/>
    </location>
</feature>
<dbReference type="EMBL" id="VSSQ01005994">
    <property type="protein sequence ID" value="MPM31160.1"/>
    <property type="molecule type" value="Genomic_DNA"/>
</dbReference>
<keyword evidence="4 7" id="KW-0812">Transmembrane</keyword>
<keyword evidence="5 7" id="KW-1133">Transmembrane helix</keyword>
<evidence type="ECO:0000256" key="7">
    <source>
        <dbReference type="SAM" id="Phobius"/>
    </source>
</evidence>
<feature type="transmembrane region" description="Helical" evidence="7">
    <location>
        <begin position="135"/>
        <end position="158"/>
    </location>
</feature>
<dbReference type="PROSITE" id="PS50928">
    <property type="entry name" value="ABC_TM1"/>
    <property type="match status" value="1"/>
</dbReference>
<keyword evidence="6 7" id="KW-0472">Membrane</keyword>
<dbReference type="AlphaFoldDB" id="A0A644YRL5"/>
<evidence type="ECO:0000256" key="4">
    <source>
        <dbReference type="ARBA" id="ARBA00022692"/>
    </source>
</evidence>
<feature type="transmembrane region" description="Helical" evidence="7">
    <location>
        <begin position="289"/>
        <end position="310"/>
    </location>
</feature>
<gene>
    <name evidence="9" type="primary">gsiC_25</name>
    <name evidence="9" type="ORF">SDC9_77714</name>
</gene>
<dbReference type="Pfam" id="PF19300">
    <property type="entry name" value="BPD_transp_1_N"/>
    <property type="match status" value="1"/>
</dbReference>
<evidence type="ECO:0000256" key="5">
    <source>
        <dbReference type="ARBA" id="ARBA00022989"/>
    </source>
</evidence>
<evidence type="ECO:0000256" key="2">
    <source>
        <dbReference type="ARBA" id="ARBA00022448"/>
    </source>
</evidence>
<evidence type="ECO:0000259" key="8">
    <source>
        <dbReference type="PROSITE" id="PS50928"/>
    </source>
</evidence>
<dbReference type="SUPFAM" id="SSF161098">
    <property type="entry name" value="MetI-like"/>
    <property type="match status" value="1"/>
</dbReference>
<accession>A0A644YRL5</accession>
<dbReference type="PANTHER" id="PTHR43163:SF6">
    <property type="entry name" value="DIPEPTIDE TRANSPORT SYSTEM PERMEASE PROTEIN DPPB-RELATED"/>
    <property type="match status" value="1"/>
</dbReference>
<dbReference type="GO" id="GO:0005886">
    <property type="term" value="C:plasma membrane"/>
    <property type="evidence" value="ECO:0007669"/>
    <property type="project" value="UniProtKB-SubCell"/>
</dbReference>
<dbReference type="InterPro" id="IPR000515">
    <property type="entry name" value="MetI-like"/>
</dbReference>
<dbReference type="Gene3D" id="1.10.3720.10">
    <property type="entry name" value="MetI-like"/>
    <property type="match status" value="1"/>
</dbReference>
<dbReference type="CDD" id="cd06261">
    <property type="entry name" value="TM_PBP2"/>
    <property type="match status" value="1"/>
</dbReference>
<keyword evidence="3" id="KW-1003">Cell membrane</keyword>
<reference evidence="9" key="1">
    <citation type="submission" date="2019-08" db="EMBL/GenBank/DDBJ databases">
        <authorList>
            <person name="Kucharzyk K."/>
            <person name="Murdoch R.W."/>
            <person name="Higgins S."/>
            <person name="Loffler F."/>
        </authorList>
    </citation>
    <scope>NUCLEOTIDE SEQUENCE</scope>
</reference>
<feature type="domain" description="ABC transmembrane type-1" evidence="8">
    <location>
        <begin position="96"/>
        <end position="307"/>
    </location>
</feature>
<feature type="transmembrane region" description="Helical" evidence="7">
    <location>
        <begin position="184"/>
        <end position="203"/>
    </location>
</feature>
<evidence type="ECO:0000256" key="1">
    <source>
        <dbReference type="ARBA" id="ARBA00004651"/>
    </source>
</evidence>
<proteinExistence type="predicted"/>
<evidence type="ECO:0000256" key="6">
    <source>
        <dbReference type="ARBA" id="ARBA00023136"/>
    </source>
</evidence>
<dbReference type="GO" id="GO:0055085">
    <property type="term" value="P:transmembrane transport"/>
    <property type="evidence" value="ECO:0007669"/>
    <property type="project" value="InterPro"/>
</dbReference>
<comment type="caution">
    <text evidence="9">The sequence shown here is derived from an EMBL/GenBank/DDBJ whole genome shotgun (WGS) entry which is preliminary data.</text>
</comment>
<name>A0A644YRL5_9ZZZZ</name>
<dbReference type="InterPro" id="IPR045621">
    <property type="entry name" value="BPD_transp_1_N"/>
</dbReference>
<dbReference type="Pfam" id="PF00528">
    <property type="entry name" value="BPD_transp_1"/>
    <property type="match status" value="1"/>
</dbReference>
<dbReference type="InterPro" id="IPR035906">
    <property type="entry name" value="MetI-like_sf"/>
</dbReference>
<protein>
    <submittedName>
        <fullName evidence="9">Glutathione transport system permease protein GsiC</fullName>
    </submittedName>
</protein>
<comment type="subcellular location">
    <subcellularLocation>
        <location evidence="1">Cell membrane</location>
        <topology evidence="1">Multi-pass membrane protein</topology>
    </subcellularLocation>
</comment>
<keyword evidence="2" id="KW-0813">Transport</keyword>
<dbReference type="PANTHER" id="PTHR43163">
    <property type="entry name" value="DIPEPTIDE TRANSPORT SYSTEM PERMEASE PROTEIN DPPB-RELATED"/>
    <property type="match status" value="1"/>
</dbReference>
<evidence type="ECO:0000256" key="3">
    <source>
        <dbReference type="ARBA" id="ARBA00022475"/>
    </source>
</evidence>
<feature type="transmembrane region" description="Helical" evidence="7">
    <location>
        <begin position="12"/>
        <end position="30"/>
    </location>
</feature>
<sequence length="317" mass="35323">MLRFIIRRLIQSIPLLFIVSVISFAIIALAPGDPVYMFVSPDKASSQNLDALRQELGLDKSIPERYYKWVTNMIRGDMGNSFAYGKPVKDILFEALPNTIILALAAEIFAFILAVPAGIISAIKRNTAWDYTFSTFSFIGVSLPTFWFGLMLILVFSLKLGWLPTAGMRANYEEFVLMDRIKHLILPTIVLGTAHMASIMRYMRASMMEVINQDYVRTARSKGLTEKIVILKHALRNALIPIITLIGLTIPALFSGAAMTETIFSWPGMGRIVISATFMRDYPVMLGDLVLASVTIIAGSLIADILYAVADPRIRYD</sequence>
<feature type="transmembrane region" description="Helical" evidence="7">
    <location>
        <begin position="238"/>
        <end position="259"/>
    </location>
</feature>
<evidence type="ECO:0000313" key="9">
    <source>
        <dbReference type="EMBL" id="MPM31160.1"/>
    </source>
</evidence>
<organism evidence="9">
    <name type="scientific">bioreactor metagenome</name>
    <dbReference type="NCBI Taxonomy" id="1076179"/>
    <lineage>
        <taxon>unclassified sequences</taxon>
        <taxon>metagenomes</taxon>
        <taxon>ecological metagenomes</taxon>
    </lineage>
</organism>